<dbReference type="SMART" id="SM00382">
    <property type="entry name" value="AAA"/>
    <property type="match status" value="1"/>
</dbReference>
<evidence type="ECO:0000256" key="16">
    <source>
        <dbReference type="SAM" id="Phobius"/>
    </source>
</evidence>
<evidence type="ECO:0000256" key="6">
    <source>
        <dbReference type="ARBA" id="ARBA00022741"/>
    </source>
</evidence>
<dbReference type="Pfam" id="PF17854">
    <property type="entry name" value="FtsK_alpha"/>
    <property type="match status" value="1"/>
</dbReference>
<keyword evidence="7" id="KW-0159">Chromosome partition</keyword>
<dbReference type="InterPro" id="IPR018541">
    <property type="entry name" value="Ftsk_gamma"/>
</dbReference>
<dbReference type="GO" id="GO:0003677">
    <property type="term" value="F:DNA binding"/>
    <property type="evidence" value="ECO:0007669"/>
    <property type="project" value="UniProtKB-KW"/>
</dbReference>
<dbReference type="Gene3D" id="3.40.50.300">
    <property type="entry name" value="P-loop containing nucleotide triphosphate hydrolases"/>
    <property type="match status" value="1"/>
</dbReference>
<feature type="region of interest" description="Disordered" evidence="15">
    <location>
        <begin position="728"/>
        <end position="750"/>
    </location>
</feature>
<comment type="similarity">
    <text evidence="2">Belongs to the FtsK/SpoIIIE/SftA family.</text>
</comment>
<feature type="transmembrane region" description="Helical" evidence="16">
    <location>
        <begin position="157"/>
        <end position="182"/>
    </location>
</feature>
<dbReference type="InterPro" id="IPR003593">
    <property type="entry name" value="AAA+_ATPase"/>
</dbReference>
<dbReference type="GO" id="GO:0051301">
    <property type="term" value="P:cell division"/>
    <property type="evidence" value="ECO:0007669"/>
    <property type="project" value="UniProtKB-KW"/>
</dbReference>
<evidence type="ECO:0000256" key="11">
    <source>
        <dbReference type="ARBA" id="ARBA00023136"/>
    </source>
</evidence>
<dbReference type="SMART" id="SM00843">
    <property type="entry name" value="Ftsk_gamma"/>
    <property type="match status" value="1"/>
</dbReference>
<comment type="subcellular location">
    <subcellularLocation>
        <location evidence="1">Cell membrane</location>
        <topology evidence="1">Multi-pass membrane protein</topology>
    </subcellularLocation>
</comment>
<dbReference type="SUPFAM" id="SSF52540">
    <property type="entry name" value="P-loop containing nucleoside triphosphate hydrolases"/>
    <property type="match status" value="1"/>
</dbReference>
<gene>
    <name evidence="18" type="ORF">CO003_01580</name>
</gene>
<keyword evidence="5 16" id="KW-0812">Transmembrane</keyword>
<feature type="transmembrane region" description="Helical" evidence="16">
    <location>
        <begin position="106"/>
        <end position="124"/>
    </location>
</feature>
<feature type="transmembrane region" description="Helical" evidence="16">
    <location>
        <begin position="64"/>
        <end position="86"/>
    </location>
</feature>
<protein>
    <submittedName>
        <fullName evidence="18">Cell division protein FtsK</fullName>
    </submittedName>
</protein>
<dbReference type="InterPro" id="IPR036259">
    <property type="entry name" value="MFS_trans_sf"/>
</dbReference>
<organism evidence="18 19">
    <name type="scientific">Candidatus Portnoybacteria bacterium CG_4_8_14_3_um_filter_44_15</name>
    <dbReference type="NCBI Taxonomy" id="1974803"/>
    <lineage>
        <taxon>Bacteria</taxon>
        <taxon>Candidatus Portnoyibacteriota</taxon>
    </lineage>
</organism>
<dbReference type="AlphaFoldDB" id="A0A2M7IDS3"/>
<keyword evidence="9 16" id="KW-1133">Transmembrane helix</keyword>
<keyword evidence="8 14" id="KW-0067">ATP-binding</keyword>
<feature type="transmembrane region" description="Helical" evidence="16">
    <location>
        <begin position="29"/>
        <end position="52"/>
    </location>
</feature>
<feature type="compositionally biased region" description="Basic and acidic residues" evidence="15">
    <location>
        <begin position="734"/>
        <end position="750"/>
    </location>
</feature>
<evidence type="ECO:0000256" key="13">
    <source>
        <dbReference type="ARBA" id="ARBA00025923"/>
    </source>
</evidence>
<evidence type="ECO:0000256" key="15">
    <source>
        <dbReference type="SAM" id="MobiDB-lite"/>
    </source>
</evidence>
<dbReference type="EMBL" id="PFGW01000032">
    <property type="protein sequence ID" value="PIW74655.1"/>
    <property type="molecule type" value="Genomic_DNA"/>
</dbReference>
<dbReference type="InterPro" id="IPR002543">
    <property type="entry name" value="FtsK_dom"/>
</dbReference>
<evidence type="ECO:0000259" key="17">
    <source>
        <dbReference type="PROSITE" id="PS50901"/>
    </source>
</evidence>
<dbReference type="Pfam" id="PF09397">
    <property type="entry name" value="FtsK_gamma"/>
    <property type="match status" value="1"/>
</dbReference>
<feature type="compositionally biased region" description="Basic and acidic residues" evidence="15">
    <location>
        <begin position="231"/>
        <end position="245"/>
    </location>
</feature>
<keyword evidence="3" id="KW-1003">Cell membrane</keyword>
<feature type="binding site" evidence="14">
    <location>
        <begin position="425"/>
        <end position="432"/>
    </location>
    <ligand>
        <name>ATP</name>
        <dbReference type="ChEBI" id="CHEBI:30616"/>
    </ligand>
</feature>
<dbReference type="Pfam" id="PF01580">
    <property type="entry name" value="FtsK_SpoIIIE"/>
    <property type="match status" value="1"/>
</dbReference>
<evidence type="ECO:0000256" key="10">
    <source>
        <dbReference type="ARBA" id="ARBA00023125"/>
    </source>
</evidence>
<dbReference type="InterPro" id="IPR050206">
    <property type="entry name" value="FtsK/SpoIIIE/SftA"/>
</dbReference>
<evidence type="ECO:0000313" key="19">
    <source>
        <dbReference type="Proteomes" id="UP000231673"/>
    </source>
</evidence>
<keyword evidence="6 14" id="KW-0547">Nucleotide-binding</keyword>
<reference evidence="19" key="1">
    <citation type="submission" date="2017-09" db="EMBL/GenBank/DDBJ databases">
        <title>Depth-based differentiation of microbial function through sediment-hosted aquifers and enrichment of novel symbionts in the deep terrestrial subsurface.</title>
        <authorList>
            <person name="Probst A.J."/>
            <person name="Ladd B."/>
            <person name="Jarett J.K."/>
            <person name="Geller-Mcgrath D.E."/>
            <person name="Sieber C.M.K."/>
            <person name="Emerson J.B."/>
            <person name="Anantharaman K."/>
            <person name="Thomas B.C."/>
            <person name="Malmstrom R."/>
            <person name="Stieglmeier M."/>
            <person name="Klingl A."/>
            <person name="Woyke T."/>
            <person name="Ryan C.M."/>
            <person name="Banfield J.F."/>
        </authorList>
    </citation>
    <scope>NUCLEOTIDE SEQUENCE [LARGE SCALE GENOMIC DNA]</scope>
</reference>
<feature type="domain" description="FtsK" evidence="17">
    <location>
        <begin position="408"/>
        <end position="599"/>
    </location>
</feature>
<comment type="caution">
    <text evidence="18">The sequence shown here is derived from an EMBL/GenBank/DDBJ whole genome shotgun (WGS) entry which is preliminary data.</text>
</comment>
<evidence type="ECO:0000256" key="7">
    <source>
        <dbReference type="ARBA" id="ARBA00022829"/>
    </source>
</evidence>
<dbReference type="PANTHER" id="PTHR22683">
    <property type="entry name" value="SPORULATION PROTEIN RELATED"/>
    <property type="match status" value="1"/>
</dbReference>
<dbReference type="GO" id="GO:0007059">
    <property type="term" value="P:chromosome segregation"/>
    <property type="evidence" value="ECO:0007669"/>
    <property type="project" value="UniProtKB-KW"/>
</dbReference>
<dbReference type="Proteomes" id="UP000231673">
    <property type="component" value="Unassembled WGS sequence"/>
</dbReference>
<dbReference type="GO" id="GO:0005886">
    <property type="term" value="C:plasma membrane"/>
    <property type="evidence" value="ECO:0007669"/>
    <property type="project" value="UniProtKB-SubCell"/>
</dbReference>
<accession>A0A2M7IDS3</accession>
<keyword evidence="12" id="KW-0131">Cell cycle</keyword>
<comment type="subunit">
    <text evidence="13">Homohexamer. Forms a ring that surrounds DNA.</text>
</comment>
<dbReference type="Pfam" id="PF13491">
    <property type="entry name" value="FtsK_4TM"/>
    <property type="match status" value="1"/>
</dbReference>
<evidence type="ECO:0000256" key="9">
    <source>
        <dbReference type="ARBA" id="ARBA00022989"/>
    </source>
</evidence>
<dbReference type="CDD" id="cd01127">
    <property type="entry name" value="TrwB_TraG_TraD_VirD4"/>
    <property type="match status" value="1"/>
</dbReference>
<evidence type="ECO:0000256" key="12">
    <source>
        <dbReference type="ARBA" id="ARBA00023306"/>
    </source>
</evidence>
<dbReference type="SUPFAM" id="SSF46785">
    <property type="entry name" value="Winged helix' DNA-binding domain"/>
    <property type="match status" value="1"/>
</dbReference>
<name>A0A2M7IDS3_9BACT</name>
<keyword evidence="11 16" id="KW-0472">Membrane</keyword>
<evidence type="ECO:0000256" key="1">
    <source>
        <dbReference type="ARBA" id="ARBA00004651"/>
    </source>
</evidence>
<dbReference type="GO" id="GO:0005524">
    <property type="term" value="F:ATP binding"/>
    <property type="evidence" value="ECO:0007669"/>
    <property type="project" value="UniProtKB-UniRule"/>
</dbReference>
<keyword evidence="10" id="KW-0238">DNA-binding</keyword>
<evidence type="ECO:0000256" key="5">
    <source>
        <dbReference type="ARBA" id="ARBA00022692"/>
    </source>
</evidence>
<dbReference type="Gene3D" id="1.10.10.10">
    <property type="entry name" value="Winged helix-like DNA-binding domain superfamily/Winged helix DNA-binding domain"/>
    <property type="match status" value="1"/>
</dbReference>
<dbReference type="InterPro" id="IPR025199">
    <property type="entry name" value="FtsK_4TM"/>
</dbReference>
<evidence type="ECO:0000313" key="18">
    <source>
        <dbReference type="EMBL" id="PIW74655.1"/>
    </source>
</evidence>
<keyword evidence="4 18" id="KW-0132">Cell division</keyword>
<dbReference type="InterPro" id="IPR036388">
    <property type="entry name" value="WH-like_DNA-bd_sf"/>
</dbReference>
<evidence type="ECO:0000256" key="3">
    <source>
        <dbReference type="ARBA" id="ARBA00022475"/>
    </source>
</evidence>
<proteinExistence type="inferred from homology"/>
<evidence type="ECO:0000256" key="4">
    <source>
        <dbReference type="ARBA" id="ARBA00022618"/>
    </source>
</evidence>
<dbReference type="InterPro" id="IPR036390">
    <property type="entry name" value="WH_DNA-bd_sf"/>
</dbReference>
<dbReference type="PANTHER" id="PTHR22683:SF41">
    <property type="entry name" value="DNA TRANSLOCASE FTSK"/>
    <property type="match status" value="1"/>
</dbReference>
<evidence type="ECO:0000256" key="8">
    <source>
        <dbReference type="ARBA" id="ARBA00022840"/>
    </source>
</evidence>
<feature type="region of interest" description="Disordered" evidence="15">
    <location>
        <begin position="231"/>
        <end position="273"/>
    </location>
</feature>
<dbReference type="InterPro" id="IPR041027">
    <property type="entry name" value="FtsK_alpha"/>
</dbReference>
<evidence type="ECO:0000256" key="14">
    <source>
        <dbReference type="PROSITE-ProRule" id="PRU00289"/>
    </source>
</evidence>
<evidence type="ECO:0000256" key="2">
    <source>
        <dbReference type="ARBA" id="ARBA00006474"/>
    </source>
</evidence>
<sequence length="750" mass="81498">MVKKRKGVKKNKGQRRIKKLVLNAETKKGILTVIFFVLAVISLLSFFGQAGIFGNYFLKFSQLLFGQAIFVIPVSFALLGTAVLTFRLGPSGESGGKEKSPHYGTIFWGVVLFIFSVLGIFYAFGAEFNGEAGLAAGGRSGGGYLGLAAGYPLMKFLGFWAGLVVLASLLVISILITFNLSLLSSFRKKDEKEQQPPLFADKMGRGKVGMAGAKEGIWQKFKDKTREEIDKRKFAGGQKDDREGTSEAILTGGRGKKPAEADFSISSAPGKSKSEFQLPSLDFLEKDKGQPTSGDIKANINIIKRTLGNFGIEVEMAEVNVGPTVTQYTLRPAQGMKLSRITALQNDLALALAAHPLRIEAPIPGRSLVGIEIPNRSAVIVRLRPLLENSSFREDGMLNLALGRDVAGNPVYADLARMPHMLVAGATGTGKTIALNNIILSLLYRGTPDNLKFILIDPKRVELTSYDSIPHLLTPAITQPEKAVGALRWAVSEMERRFGVLQEAGKRDIASLNKKCSEKEGGQPLPYIIIVIDELADLMSSYGREAEASIVRLAQMARAVGIHLIVSTQRPSVEIITGLIKANITCRMAFQVASQVDSRTVLDMAGAEKLLGRGDMLFLAGNSAKPRRLQGAFISDKEVKKVVDYLKETKGPDYKEEIISSQKTLRPEIGFGLGQTALAETDDELYLEAKEVVARAGKASASLLQRRLRVGYARAARLLDILEEKGIVGPADGAKPRDVYIDEGEDRPIE</sequence>
<dbReference type="Gene3D" id="3.30.980.40">
    <property type="match status" value="1"/>
</dbReference>
<dbReference type="PROSITE" id="PS50901">
    <property type="entry name" value="FTSK"/>
    <property type="match status" value="1"/>
</dbReference>
<dbReference type="InterPro" id="IPR027417">
    <property type="entry name" value="P-loop_NTPase"/>
</dbReference>
<dbReference type="SUPFAM" id="SSF103473">
    <property type="entry name" value="MFS general substrate transporter"/>
    <property type="match status" value="1"/>
</dbReference>